<dbReference type="InterPro" id="IPR010998">
    <property type="entry name" value="Integrase_recombinase_N"/>
</dbReference>
<evidence type="ECO:0000313" key="13">
    <source>
        <dbReference type="Proteomes" id="UP000010808"/>
    </source>
</evidence>
<evidence type="ECO:0000256" key="1">
    <source>
        <dbReference type="ARBA" id="ARBA00004496"/>
    </source>
</evidence>
<keyword evidence="2" id="KW-0963">Cytoplasm</keyword>
<dbReference type="PATRIC" id="fig|1121451.3.peg.1688"/>
<evidence type="ECO:0000256" key="8">
    <source>
        <dbReference type="ARBA" id="ARBA00023306"/>
    </source>
</evidence>
<gene>
    <name evidence="12" type="primary">xerC</name>
    <name evidence="12" type="ORF">DESAM_21447</name>
</gene>
<dbReference type="Pfam" id="PF00589">
    <property type="entry name" value="Phage_integrase"/>
    <property type="match status" value="1"/>
</dbReference>
<keyword evidence="3" id="KW-0132">Cell division</keyword>
<proteinExistence type="predicted"/>
<evidence type="ECO:0000256" key="5">
    <source>
        <dbReference type="ARBA" id="ARBA00022908"/>
    </source>
</evidence>
<evidence type="ECO:0000259" key="10">
    <source>
        <dbReference type="PROSITE" id="PS51898"/>
    </source>
</evidence>
<dbReference type="InterPro" id="IPR004107">
    <property type="entry name" value="Integrase_SAM-like_N"/>
</dbReference>
<keyword evidence="4" id="KW-0159">Chromosome partition</keyword>
<keyword evidence="5" id="KW-0229">DNA integration</keyword>
<organism evidence="12 13">
    <name type="scientific">Maridesulfovibrio hydrothermalis AM13 = DSM 14728</name>
    <dbReference type="NCBI Taxonomy" id="1121451"/>
    <lineage>
        <taxon>Bacteria</taxon>
        <taxon>Pseudomonadati</taxon>
        <taxon>Thermodesulfobacteriota</taxon>
        <taxon>Desulfovibrionia</taxon>
        <taxon>Desulfovibrionales</taxon>
        <taxon>Desulfovibrionaceae</taxon>
        <taxon>Maridesulfovibrio</taxon>
    </lineage>
</organism>
<dbReference type="RefSeq" id="WP_015336327.1">
    <property type="nucleotide sequence ID" value="NC_020055.1"/>
</dbReference>
<keyword evidence="7" id="KW-0233">DNA recombination</keyword>
<evidence type="ECO:0000256" key="3">
    <source>
        <dbReference type="ARBA" id="ARBA00022618"/>
    </source>
</evidence>
<dbReference type="PANTHER" id="PTHR30349">
    <property type="entry name" value="PHAGE INTEGRASE-RELATED"/>
    <property type="match status" value="1"/>
</dbReference>
<sequence length="307" mass="35804">MLLNKSIETFLHHCKLERSLSELTLKAYKKDLEQFKQYIPEDNRDIEQIDKFIIRNFLQVLNNSYKPRSVKRKIATLKSFFNFLERDDIITTTPFRKIHLKIDRSKILPKTISRSSINMLLKNIYIERSKFDSDHRGYKEMTRDIAVIETLFLTGIRVSELCQITCNSIDLKNEQIKILGKGKKERVVPLCAQSALKILKEYANIYAEHLAVNDAFFLNRDHRPISDQSVRRIISKHCAISGIPERVTPHMFRHTIATMLLENGVDIRNIQTLLGHSSLSVTEIYTHVSLSSQREILNLKHPRKDFA</sequence>
<dbReference type="Pfam" id="PF02899">
    <property type="entry name" value="Phage_int_SAM_1"/>
    <property type="match status" value="1"/>
</dbReference>
<dbReference type="InterPro" id="IPR013762">
    <property type="entry name" value="Integrase-like_cat_sf"/>
</dbReference>
<evidence type="ECO:0000259" key="11">
    <source>
        <dbReference type="PROSITE" id="PS51900"/>
    </source>
</evidence>
<evidence type="ECO:0000256" key="2">
    <source>
        <dbReference type="ARBA" id="ARBA00022490"/>
    </source>
</evidence>
<comment type="subcellular location">
    <subcellularLocation>
        <location evidence="1">Cytoplasm</location>
    </subcellularLocation>
</comment>
<evidence type="ECO:0000256" key="7">
    <source>
        <dbReference type="ARBA" id="ARBA00023172"/>
    </source>
</evidence>
<feature type="domain" description="Tyr recombinase" evidence="10">
    <location>
        <begin position="107"/>
        <end position="298"/>
    </location>
</feature>
<dbReference type="PROSITE" id="PS51898">
    <property type="entry name" value="TYR_RECOMBINASE"/>
    <property type="match status" value="1"/>
</dbReference>
<dbReference type="GO" id="GO:0006310">
    <property type="term" value="P:DNA recombination"/>
    <property type="evidence" value="ECO:0007669"/>
    <property type="project" value="UniProtKB-KW"/>
</dbReference>
<dbReference type="InterPro" id="IPR044068">
    <property type="entry name" value="CB"/>
</dbReference>
<dbReference type="Gene3D" id="1.10.150.130">
    <property type="match status" value="1"/>
</dbReference>
<dbReference type="Gene3D" id="1.10.443.10">
    <property type="entry name" value="Intergrase catalytic core"/>
    <property type="match status" value="1"/>
</dbReference>
<dbReference type="InterPro" id="IPR011010">
    <property type="entry name" value="DNA_brk_join_enz"/>
</dbReference>
<feature type="domain" description="Core-binding (CB)" evidence="11">
    <location>
        <begin position="1"/>
        <end position="85"/>
    </location>
</feature>
<dbReference type="PANTHER" id="PTHR30349:SF77">
    <property type="entry name" value="TYROSINE RECOMBINASE XERC"/>
    <property type="match status" value="1"/>
</dbReference>
<dbReference type="GO" id="GO:0005737">
    <property type="term" value="C:cytoplasm"/>
    <property type="evidence" value="ECO:0007669"/>
    <property type="project" value="UniProtKB-SubCell"/>
</dbReference>
<protein>
    <submittedName>
        <fullName evidence="12">Tyrosine recombinase XerC</fullName>
    </submittedName>
</protein>
<dbReference type="SUPFAM" id="SSF56349">
    <property type="entry name" value="DNA breaking-rejoining enzymes"/>
    <property type="match status" value="1"/>
</dbReference>
<dbReference type="eggNOG" id="COG4974">
    <property type="taxonomic scope" value="Bacteria"/>
</dbReference>
<dbReference type="HOGENOM" id="CLU_027562_9_0_7"/>
<evidence type="ECO:0000256" key="9">
    <source>
        <dbReference type="PROSITE-ProRule" id="PRU01248"/>
    </source>
</evidence>
<dbReference type="EMBL" id="FO203522">
    <property type="protein sequence ID" value="CCO23724.1"/>
    <property type="molecule type" value="Genomic_DNA"/>
</dbReference>
<dbReference type="GO" id="GO:0003677">
    <property type="term" value="F:DNA binding"/>
    <property type="evidence" value="ECO:0007669"/>
    <property type="project" value="UniProtKB-UniRule"/>
</dbReference>
<evidence type="ECO:0000313" key="12">
    <source>
        <dbReference type="EMBL" id="CCO23724.1"/>
    </source>
</evidence>
<dbReference type="Proteomes" id="UP000010808">
    <property type="component" value="Chromosome"/>
</dbReference>
<dbReference type="GO" id="GO:0015074">
    <property type="term" value="P:DNA integration"/>
    <property type="evidence" value="ECO:0007669"/>
    <property type="project" value="UniProtKB-KW"/>
</dbReference>
<evidence type="ECO:0000256" key="6">
    <source>
        <dbReference type="ARBA" id="ARBA00023125"/>
    </source>
</evidence>
<dbReference type="GO" id="GO:0051301">
    <property type="term" value="P:cell division"/>
    <property type="evidence" value="ECO:0007669"/>
    <property type="project" value="UniProtKB-KW"/>
</dbReference>
<evidence type="ECO:0000256" key="4">
    <source>
        <dbReference type="ARBA" id="ARBA00022829"/>
    </source>
</evidence>
<dbReference type="InterPro" id="IPR050090">
    <property type="entry name" value="Tyrosine_recombinase_XerCD"/>
</dbReference>
<dbReference type="OrthoDB" id="283809at2"/>
<name>L0RAD9_9BACT</name>
<dbReference type="InterPro" id="IPR002104">
    <property type="entry name" value="Integrase_catalytic"/>
</dbReference>
<dbReference type="AlphaFoldDB" id="L0RAD9"/>
<dbReference type="KEGG" id="dhy:DESAM_21447"/>
<keyword evidence="6 9" id="KW-0238">DNA-binding</keyword>
<dbReference type="PROSITE" id="PS51900">
    <property type="entry name" value="CB"/>
    <property type="match status" value="1"/>
</dbReference>
<accession>L0RAD9</accession>
<reference evidence="12 13" key="1">
    <citation type="submission" date="2012-10" db="EMBL/GenBank/DDBJ databases">
        <authorList>
            <person name="Genoscope - CEA"/>
        </authorList>
    </citation>
    <scope>NUCLEOTIDE SEQUENCE [LARGE SCALE GENOMIC DNA]</scope>
    <source>
        <strain evidence="13">AM13 / DSM 14728</strain>
    </source>
</reference>
<keyword evidence="8" id="KW-0131">Cell cycle</keyword>
<keyword evidence="13" id="KW-1185">Reference proteome</keyword>
<dbReference type="STRING" id="1121451.DESAM_21447"/>
<dbReference type="GO" id="GO:0007059">
    <property type="term" value="P:chromosome segregation"/>
    <property type="evidence" value="ECO:0007669"/>
    <property type="project" value="UniProtKB-KW"/>
</dbReference>